<dbReference type="Proteomes" id="UP000029448">
    <property type="component" value="Unassembled WGS sequence"/>
</dbReference>
<gene>
    <name evidence="1" type="ORF">AtDm6_1733</name>
</gene>
<name>A0A095B2Z3_9PROT</name>
<dbReference type="AlphaFoldDB" id="A0A095B2Z3"/>
<evidence type="ECO:0000313" key="2">
    <source>
        <dbReference type="Proteomes" id="UP000029448"/>
    </source>
</evidence>
<proteinExistence type="predicted"/>
<comment type="caution">
    <text evidence="1">The sequence shown here is derived from an EMBL/GenBank/DDBJ whole genome shotgun (WGS) entry which is preliminary data.</text>
</comment>
<protein>
    <submittedName>
        <fullName evidence="1">Uncharacterized protein</fullName>
    </submittedName>
</protein>
<reference evidence="1 2" key="1">
    <citation type="submission" date="2014-06" db="EMBL/GenBank/DDBJ databases">
        <title>Functional and comparative genomic analyses of the Drosophila gut microbiota identify candidate symbiosis factors.</title>
        <authorList>
            <person name="Newell P.D."/>
            <person name="Chaston J.M."/>
            <person name="Douglas A.E."/>
        </authorList>
    </citation>
    <scope>NUCLEOTIDE SEQUENCE [LARGE SCALE GENOMIC DNA]</scope>
    <source>
        <strain evidence="1 2">DmCS_006</strain>
    </source>
</reference>
<evidence type="ECO:0000313" key="1">
    <source>
        <dbReference type="EMBL" id="KGB23298.1"/>
    </source>
</evidence>
<keyword evidence="2" id="KW-1185">Reference proteome</keyword>
<dbReference type="STRING" id="104102.AtDm6_1733"/>
<accession>A0A095B2Z3</accession>
<dbReference type="EMBL" id="JOKM01000062">
    <property type="protein sequence ID" value="KGB23298.1"/>
    <property type="molecule type" value="Genomic_DNA"/>
</dbReference>
<dbReference type="PATRIC" id="fig|104102.7.peg.1712"/>
<sequence length="42" mass="4747">MVFLYRGWLWSVPVAVVASVPQSSIAKRQDDPLLAFKSRPET</sequence>
<organism evidence="1 2">
    <name type="scientific">Acetobacter tropicalis</name>
    <dbReference type="NCBI Taxonomy" id="104102"/>
    <lineage>
        <taxon>Bacteria</taxon>
        <taxon>Pseudomonadati</taxon>
        <taxon>Pseudomonadota</taxon>
        <taxon>Alphaproteobacteria</taxon>
        <taxon>Acetobacterales</taxon>
        <taxon>Acetobacteraceae</taxon>
        <taxon>Acetobacter</taxon>
    </lineage>
</organism>